<evidence type="ECO:0000256" key="3">
    <source>
        <dbReference type="ARBA" id="ARBA00022729"/>
    </source>
</evidence>
<gene>
    <name evidence="8" type="ORF">CJ305_14675</name>
</gene>
<evidence type="ECO:0000256" key="2">
    <source>
        <dbReference type="ARBA" id="ARBA00006275"/>
    </source>
</evidence>
<sequence>MLKLKTFACMLLLGGAFLSCESDLDVTPQDDDELLADGFFETEGAYKQALAGVYANLSLTSINDPGGSNIAGLDAGTGQYIRGLFNLENLSTDEVIWTYENDPGLRGMQRNTWSSDNPLILGVFARASYEIALANEFLRQTTSEKLSSRGVSGTLVGDIQVYRAEARVLRALANYHLLDMFGKAPFVTENDDVGFDQVPEIVGADLFTYIETELTEALPDLVAARQNEYARVDQGVANMLLAKLYLNAEVYTGTARYADCIEVCETLIGSGYSLTPNYLFNFMADNNSNGAQNEIIFPITNDGANTQNFGGTTIIIQGEVGIPENNGESLGVNPGGFGGLFRVRPEFARLFTENPLYQSDARNTLITQDRPIEIDNIGNTAQGYLITKFSNRTSTGGFGSDRTFTDTDYPLFRYADVLLMYAEAVLRGGGGSESLALEYVNDLRERAFGDTSGNITQAQLTLDFILDERSRELYWESHRRQDLIRFGLYTGSSYLWSYKGGPQSGTAIPDFRKLFPVPNQSLSSNSNLTQNTGY</sequence>
<dbReference type="Gene3D" id="1.25.40.390">
    <property type="match status" value="1"/>
</dbReference>
<keyword evidence="5" id="KW-0998">Cell outer membrane</keyword>
<comment type="subcellular location">
    <subcellularLocation>
        <location evidence="1">Cell outer membrane</location>
    </subcellularLocation>
</comment>
<evidence type="ECO:0000259" key="7">
    <source>
        <dbReference type="Pfam" id="PF07980"/>
    </source>
</evidence>
<evidence type="ECO:0000313" key="8">
    <source>
        <dbReference type="EMBL" id="PHQ28555.1"/>
    </source>
</evidence>
<proteinExistence type="inferred from homology"/>
<evidence type="ECO:0000256" key="4">
    <source>
        <dbReference type="ARBA" id="ARBA00023136"/>
    </source>
</evidence>
<feature type="domain" description="RagB/SusD" evidence="7">
    <location>
        <begin position="378"/>
        <end position="534"/>
    </location>
</feature>
<keyword evidence="9" id="KW-1185">Reference proteome</keyword>
<feature type="chain" id="PRO_5013740178" evidence="6">
    <location>
        <begin position="22"/>
        <end position="534"/>
    </location>
</feature>
<dbReference type="Gene3D" id="1.25.40.10">
    <property type="entry name" value="Tetratricopeptide repeat domain"/>
    <property type="match status" value="1"/>
</dbReference>
<feature type="signal peptide" evidence="6">
    <location>
        <begin position="1"/>
        <end position="21"/>
    </location>
</feature>
<reference evidence="8 9" key="1">
    <citation type="submission" date="2017-08" db="EMBL/GenBank/DDBJ databases">
        <title>The whole genome shortgun sequences of strain Leeuwenhoekiella nanhaiensis G18 from the South China Sea.</title>
        <authorList>
            <person name="Liu Q."/>
        </authorList>
    </citation>
    <scope>NUCLEOTIDE SEQUENCE [LARGE SCALE GENOMIC DNA]</scope>
    <source>
        <strain evidence="8 9">G18</strain>
    </source>
</reference>
<organism evidence="8 9">
    <name type="scientific">Leeuwenhoekiella nanhaiensis</name>
    <dbReference type="NCBI Taxonomy" id="1655491"/>
    <lineage>
        <taxon>Bacteria</taxon>
        <taxon>Pseudomonadati</taxon>
        <taxon>Bacteroidota</taxon>
        <taxon>Flavobacteriia</taxon>
        <taxon>Flavobacteriales</taxon>
        <taxon>Flavobacteriaceae</taxon>
        <taxon>Leeuwenhoekiella</taxon>
    </lineage>
</organism>
<dbReference type="AlphaFoldDB" id="A0A2G1VP60"/>
<dbReference type="InterPro" id="IPR011990">
    <property type="entry name" value="TPR-like_helical_dom_sf"/>
</dbReference>
<dbReference type="Pfam" id="PF07980">
    <property type="entry name" value="SusD_RagB"/>
    <property type="match status" value="1"/>
</dbReference>
<evidence type="ECO:0000313" key="9">
    <source>
        <dbReference type="Proteomes" id="UP000229433"/>
    </source>
</evidence>
<dbReference type="PROSITE" id="PS51257">
    <property type="entry name" value="PROKAR_LIPOPROTEIN"/>
    <property type="match status" value="1"/>
</dbReference>
<dbReference type="Proteomes" id="UP000229433">
    <property type="component" value="Unassembled WGS sequence"/>
</dbReference>
<keyword evidence="3 6" id="KW-0732">Signal</keyword>
<dbReference type="GO" id="GO:0009279">
    <property type="term" value="C:cell outer membrane"/>
    <property type="evidence" value="ECO:0007669"/>
    <property type="project" value="UniProtKB-SubCell"/>
</dbReference>
<keyword evidence="4" id="KW-0472">Membrane</keyword>
<comment type="caution">
    <text evidence="8">The sequence shown here is derived from an EMBL/GenBank/DDBJ whole genome shotgun (WGS) entry which is preliminary data.</text>
</comment>
<evidence type="ECO:0000256" key="5">
    <source>
        <dbReference type="ARBA" id="ARBA00023237"/>
    </source>
</evidence>
<dbReference type="SUPFAM" id="SSF48452">
    <property type="entry name" value="TPR-like"/>
    <property type="match status" value="1"/>
</dbReference>
<dbReference type="CDD" id="cd08977">
    <property type="entry name" value="SusD"/>
    <property type="match status" value="1"/>
</dbReference>
<comment type="similarity">
    <text evidence="2">Belongs to the SusD family.</text>
</comment>
<dbReference type="EMBL" id="NQXA01000013">
    <property type="protein sequence ID" value="PHQ28555.1"/>
    <property type="molecule type" value="Genomic_DNA"/>
</dbReference>
<evidence type="ECO:0000256" key="1">
    <source>
        <dbReference type="ARBA" id="ARBA00004442"/>
    </source>
</evidence>
<dbReference type="Gene3D" id="1.10.3780.10">
    <property type="entry name" value="SusD-like"/>
    <property type="match status" value="1"/>
</dbReference>
<evidence type="ECO:0000256" key="6">
    <source>
        <dbReference type="SAM" id="SignalP"/>
    </source>
</evidence>
<accession>A0A2G1VP60</accession>
<dbReference type="RefSeq" id="WP_099647072.1">
    <property type="nucleotide sequence ID" value="NZ_KZ319295.1"/>
</dbReference>
<name>A0A2G1VP60_9FLAO</name>
<dbReference type="OrthoDB" id="5694214at2"/>
<dbReference type="InterPro" id="IPR012944">
    <property type="entry name" value="SusD_RagB_dom"/>
</dbReference>
<protein>
    <submittedName>
        <fullName evidence="8">RagB/SusD family nutrient uptake outer membrane protein</fullName>
    </submittedName>
</protein>